<dbReference type="Gene3D" id="2.130.10.130">
    <property type="entry name" value="Integrin alpha, N-terminal"/>
    <property type="match status" value="1"/>
</dbReference>
<evidence type="ECO:0000313" key="10">
    <source>
        <dbReference type="Proteomes" id="UP000318288"/>
    </source>
</evidence>
<dbReference type="InterPro" id="IPR011042">
    <property type="entry name" value="6-blade_b-propeller_TolB-like"/>
</dbReference>
<dbReference type="Gene3D" id="2.120.10.30">
    <property type="entry name" value="TolB, C-terminal domain"/>
    <property type="match status" value="1"/>
</dbReference>
<keyword evidence="10" id="KW-1185">Reference proteome</keyword>
<dbReference type="PROSITE" id="PS51007">
    <property type="entry name" value="CYTC"/>
    <property type="match status" value="1"/>
</dbReference>
<dbReference type="SUPFAM" id="SSF50952">
    <property type="entry name" value="Soluble quinoprotein glucose dehydrogenase"/>
    <property type="match status" value="1"/>
</dbReference>
<comment type="caution">
    <text evidence="9">The sequence shown here is derived from an EMBL/GenBank/DDBJ whole genome shotgun (WGS) entry which is preliminary data.</text>
</comment>
<dbReference type="RefSeq" id="WP_146458434.1">
    <property type="nucleotide sequence ID" value="NZ_SJPW01000003.1"/>
</dbReference>
<evidence type="ECO:0000259" key="8">
    <source>
        <dbReference type="PROSITE" id="PS51007"/>
    </source>
</evidence>
<evidence type="ECO:0000256" key="5">
    <source>
        <dbReference type="PROSITE-ProRule" id="PRU00433"/>
    </source>
</evidence>
<dbReference type="PANTHER" id="PTHR33546:SF1">
    <property type="entry name" value="LARGE, MULTIFUNCTIONAL SECRETED PROTEIN"/>
    <property type="match status" value="1"/>
</dbReference>
<dbReference type="SUPFAM" id="SSF69318">
    <property type="entry name" value="Integrin alpha N-terminal domain"/>
    <property type="match status" value="1"/>
</dbReference>
<dbReference type="GO" id="GO:0046872">
    <property type="term" value="F:metal ion binding"/>
    <property type="evidence" value="ECO:0007669"/>
    <property type="project" value="UniProtKB-KW"/>
</dbReference>
<evidence type="ECO:0000256" key="6">
    <source>
        <dbReference type="SAM" id="MobiDB-lite"/>
    </source>
</evidence>
<evidence type="ECO:0000256" key="4">
    <source>
        <dbReference type="ARBA" id="ARBA00023004"/>
    </source>
</evidence>
<keyword evidence="3 7" id="KW-0732">Signal</keyword>
<dbReference type="InterPro" id="IPR011041">
    <property type="entry name" value="Quinoprot_gluc/sorb_DH_b-prop"/>
</dbReference>
<dbReference type="InterPro" id="IPR028994">
    <property type="entry name" value="Integrin_alpha_N"/>
</dbReference>
<dbReference type="InterPro" id="IPR013427">
    <property type="entry name" value="Haem-bd_dom_put"/>
</dbReference>
<proteinExistence type="predicted"/>
<feature type="domain" description="Cytochrome c" evidence="8">
    <location>
        <begin position="1268"/>
        <end position="1400"/>
    </location>
</feature>
<dbReference type="SUPFAM" id="SSF48371">
    <property type="entry name" value="ARM repeat"/>
    <property type="match status" value="1"/>
</dbReference>
<dbReference type="Gene3D" id="1.10.760.10">
    <property type="entry name" value="Cytochrome c-like domain"/>
    <property type="match status" value="1"/>
</dbReference>
<evidence type="ECO:0000313" key="9">
    <source>
        <dbReference type="EMBL" id="TWU57061.1"/>
    </source>
</evidence>
<dbReference type="EMBL" id="SJPW01000003">
    <property type="protein sequence ID" value="TWU57061.1"/>
    <property type="molecule type" value="Genomic_DNA"/>
</dbReference>
<keyword evidence="4 5" id="KW-0408">Iron</keyword>
<dbReference type="InterPro" id="IPR016024">
    <property type="entry name" value="ARM-type_fold"/>
</dbReference>
<dbReference type="InterPro" id="IPR011989">
    <property type="entry name" value="ARM-like"/>
</dbReference>
<dbReference type="SUPFAM" id="SSF46626">
    <property type="entry name" value="Cytochrome c"/>
    <property type="match status" value="1"/>
</dbReference>
<keyword evidence="1 5" id="KW-0349">Heme</keyword>
<dbReference type="NCBIfam" id="TIGR02604">
    <property type="entry name" value="Piru_Ver_Nterm"/>
    <property type="match status" value="1"/>
</dbReference>
<feature type="region of interest" description="Disordered" evidence="6">
    <location>
        <begin position="406"/>
        <end position="439"/>
    </location>
</feature>
<dbReference type="Proteomes" id="UP000318288">
    <property type="component" value="Unassembled WGS sequence"/>
</dbReference>
<dbReference type="InterPro" id="IPR013517">
    <property type="entry name" value="FG-GAP"/>
</dbReference>
<reference evidence="9 10" key="1">
    <citation type="submission" date="2019-02" db="EMBL/GenBank/DDBJ databases">
        <title>Deep-cultivation of Planctomycetes and their phenomic and genomic characterization uncovers novel biology.</title>
        <authorList>
            <person name="Wiegand S."/>
            <person name="Jogler M."/>
            <person name="Boedeker C."/>
            <person name="Pinto D."/>
            <person name="Vollmers J."/>
            <person name="Rivas-Marin E."/>
            <person name="Kohn T."/>
            <person name="Peeters S.H."/>
            <person name="Heuer A."/>
            <person name="Rast P."/>
            <person name="Oberbeckmann S."/>
            <person name="Bunk B."/>
            <person name="Jeske O."/>
            <person name="Meyerdierks A."/>
            <person name="Storesund J.E."/>
            <person name="Kallscheuer N."/>
            <person name="Luecker S."/>
            <person name="Lage O.M."/>
            <person name="Pohl T."/>
            <person name="Merkel B.J."/>
            <person name="Hornburger P."/>
            <person name="Mueller R.-W."/>
            <person name="Bruemmer F."/>
            <person name="Labrenz M."/>
            <person name="Spormann A.M."/>
            <person name="Op Den Camp H."/>
            <person name="Overmann J."/>
            <person name="Amann R."/>
            <person name="Jetten M.S.M."/>
            <person name="Mascher T."/>
            <person name="Medema M.H."/>
            <person name="Devos D.P."/>
            <person name="Kaster A.-K."/>
            <person name="Ovreas L."/>
            <person name="Rohde M."/>
            <person name="Galperin M.Y."/>
            <person name="Jogler C."/>
        </authorList>
    </citation>
    <scope>NUCLEOTIDE SEQUENCE [LARGE SCALE GENOMIC DNA]</scope>
    <source>
        <strain evidence="9 10">Poly51</strain>
    </source>
</reference>
<evidence type="ECO:0000256" key="1">
    <source>
        <dbReference type="ARBA" id="ARBA00022617"/>
    </source>
</evidence>
<dbReference type="InterPro" id="IPR036909">
    <property type="entry name" value="Cyt_c-like_dom_sf"/>
</dbReference>
<dbReference type="Pfam" id="PF13517">
    <property type="entry name" value="FG-GAP_3"/>
    <property type="match status" value="1"/>
</dbReference>
<dbReference type="Gene3D" id="1.25.10.10">
    <property type="entry name" value="Leucine-rich Repeat Variant"/>
    <property type="match status" value="1"/>
</dbReference>
<protein>
    <submittedName>
        <fullName evidence="9">FG-GAP repeat protein</fullName>
    </submittedName>
</protein>
<evidence type="ECO:0000256" key="3">
    <source>
        <dbReference type="ARBA" id="ARBA00022729"/>
    </source>
</evidence>
<accession>A0A5C6FBQ1</accession>
<dbReference type="NCBIfam" id="TIGR02603">
    <property type="entry name" value="CxxCH_TIGR02603"/>
    <property type="match status" value="1"/>
</dbReference>
<dbReference type="PANTHER" id="PTHR33546">
    <property type="entry name" value="LARGE, MULTIFUNCTIONAL SECRETED PROTEIN-RELATED"/>
    <property type="match status" value="1"/>
</dbReference>
<keyword evidence="2 5" id="KW-0479">Metal-binding</keyword>
<dbReference type="GO" id="GO:0009055">
    <property type="term" value="F:electron transfer activity"/>
    <property type="evidence" value="ECO:0007669"/>
    <property type="project" value="InterPro"/>
</dbReference>
<dbReference type="InterPro" id="IPR009056">
    <property type="entry name" value="Cyt_c-like_dom"/>
</dbReference>
<dbReference type="InterPro" id="IPR013428">
    <property type="entry name" value="Membrane-bound_put_N"/>
</dbReference>
<sequence precursor="true">MRQLFSLAWVVFSCVWSGLLDAAEPDLVTWETRQLSSQFFSESATTGDFNRDGIADVASGPFWYEGPDLQAANRFYAGDAFDPHGYSDNFFAFTDDFNGDGWDDILVYGFPGKDASWFENPKRQDRFWPRHQVLDNVDNESPTFVDINGDGSRDIVCSSDGYFGFAEIRGDEPAAKWTFRRVSDQSAGGKFMHGLGVGDIDGDGRMDLIEKSGWWQQPVSLDGDPVWTKHAFEFAPGRGSAQMFAYDVDGDGDNDVITSLDAHGCGLAWYEQTGGEESPSEFSKHLILGSKAGDNPYGVLFSQLHAVDLVDINGDGLKDIVTGKRWWAHGPHGDADPNDPAVLYWFQLDRSAEGIATWIPHRIDDASGVGTDVCVADINGDQAPDVIVGNKKGTFVSVQKRLKPDAIGSGRFRPRSTDMNASSRTDGLPNNDGLSPTDAAKAMTVPEGFRVQLAAGEPLVHQPVAMTFDERGRLWIAEAHTYPVRAPEGEGDDKIIILEDVDHDGVFDKRTVFVDGLNLVSGLEVGFGGVWVGAAPYLMFIPDADGDDVPDSAPQILLDGFGYQDTHETLNAFIWGPDGWLYGCHGVFTHSSVGKPGTAKGDRTPLNCGVWRYHPVRHEFDVFARGTSNPWGVDFNEHGQAFITACVIPHMFHMIQGGRYHRQGGRHFNPHIYEDIQTIADHAHYAGNIRDHAWWGRDQPVGADDTHAAGGGHAHCGAMIYLADNWPHQYRGSIFMANIHGNRINNDILSRQGSGYVASHGADLLFANDRWFRAINMKYGPDGSVYMIDWYDKNACHRADKEIWDRSNGRVYRVSFGTTELPGLSLDDVTLNELASMHRSTNENHVRTARRLMQEKMLLDGDSVGVEDRVAATKLLREIAMGDEEVSLRLRAIWTLHCINELAEADLETLLQERGHKSEYLRAWAIQLAMEDSVAGESLLASFAEMSRRDPSPLVRLYLASALQRLPLESRWEIAAGLLSHADDADDPNLPLMDWYGIEPLVPADTDRALALASGCRIPKVSQFIFRRAAADAGSIGPLLTSLGKTDKVETQSIMLGEVVAAIKDQGKLTMPEAWPDVYAMLSASEDAKIRQQAQLVTVKFGDASIFPALRAIASDTSAPADQRTSALQALIAGKDSALAPTLISLLDDDAMRAAAIRASAGFDDAAIPDAILTRYQTFAPAERADAVATLASRTAWALRLLGALEGGIVDRKDLSAFNIRQMQLLDDAALSERINKTWGSIRATSDEKKRQIGFWKQKLNAEALRSANRSHGRLLYNQTCGKCHQLFGQGEKIGPDITGSNRGDLEYTLQNILDPSALVGRDYQTTTVLTVDGRTINGLVRETNETAIVIQTANERLVIDRDDIEAQKLTEVSMMPDGQLDQLKPDEVVDLIAYLASRTQVPLPGDGPYFSDATGRVEGAIEGESLVVAKITGGRAKPQEMSSFKAGTWSGNSQLWWTGGKVGDRLSLTIPVKQAGRYEVFVAMTQAHDYGIIRFGVNDSQVAEKFDLFNGPVVVSTVPISLGTFEWASGDNMLHVSIEGKNPQASPGFMFGLDYVYLKQQVPSE</sequence>
<evidence type="ECO:0000256" key="7">
    <source>
        <dbReference type="SAM" id="SignalP"/>
    </source>
</evidence>
<dbReference type="Pfam" id="PF23500">
    <property type="entry name" value="DUF7133"/>
    <property type="match status" value="1"/>
</dbReference>
<gene>
    <name evidence="9" type="ORF">Poly51_29820</name>
</gene>
<evidence type="ECO:0000256" key="2">
    <source>
        <dbReference type="ARBA" id="ARBA00022723"/>
    </source>
</evidence>
<dbReference type="InterPro" id="IPR055557">
    <property type="entry name" value="DUF7133"/>
</dbReference>
<organism evidence="9 10">
    <name type="scientific">Rubripirellula tenax</name>
    <dbReference type="NCBI Taxonomy" id="2528015"/>
    <lineage>
        <taxon>Bacteria</taxon>
        <taxon>Pseudomonadati</taxon>
        <taxon>Planctomycetota</taxon>
        <taxon>Planctomycetia</taxon>
        <taxon>Pirellulales</taxon>
        <taxon>Pirellulaceae</taxon>
        <taxon>Rubripirellula</taxon>
    </lineage>
</organism>
<dbReference type="Pfam" id="PF00034">
    <property type="entry name" value="Cytochrom_C"/>
    <property type="match status" value="1"/>
</dbReference>
<name>A0A5C6FBQ1_9BACT</name>
<feature type="signal peptide" evidence="7">
    <location>
        <begin position="1"/>
        <end position="22"/>
    </location>
</feature>
<dbReference type="OrthoDB" id="225269at2"/>
<dbReference type="GO" id="GO:0020037">
    <property type="term" value="F:heme binding"/>
    <property type="evidence" value="ECO:0007669"/>
    <property type="project" value="InterPro"/>
</dbReference>
<feature type="chain" id="PRO_5022710637" evidence="7">
    <location>
        <begin position="23"/>
        <end position="1566"/>
    </location>
</feature>